<evidence type="ECO:0000313" key="2">
    <source>
        <dbReference type="Proteomes" id="UP000566819"/>
    </source>
</evidence>
<accession>A0A8H4RHD2</accession>
<dbReference type="EMBL" id="JAAMPI010000737">
    <property type="protein sequence ID" value="KAF4628968.1"/>
    <property type="molecule type" value="Genomic_DNA"/>
</dbReference>
<keyword evidence="2" id="KW-1185">Reference proteome</keyword>
<organism evidence="1 2">
    <name type="scientific">Cudoniella acicularis</name>
    <dbReference type="NCBI Taxonomy" id="354080"/>
    <lineage>
        <taxon>Eukaryota</taxon>
        <taxon>Fungi</taxon>
        <taxon>Dikarya</taxon>
        <taxon>Ascomycota</taxon>
        <taxon>Pezizomycotina</taxon>
        <taxon>Leotiomycetes</taxon>
        <taxon>Helotiales</taxon>
        <taxon>Tricladiaceae</taxon>
        <taxon>Cudoniella</taxon>
    </lineage>
</organism>
<comment type="caution">
    <text evidence="1">The sequence shown here is derived from an EMBL/GenBank/DDBJ whole genome shotgun (WGS) entry which is preliminary data.</text>
</comment>
<proteinExistence type="predicted"/>
<name>A0A8H4RHD2_9HELO</name>
<evidence type="ECO:0000313" key="1">
    <source>
        <dbReference type="EMBL" id="KAF4628968.1"/>
    </source>
</evidence>
<dbReference type="Proteomes" id="UP000566819">
    <property type="component" value="Unassembled WGS sequence"/>
</dbReference>
<sequence>MSIPTPHVLSPYDLDALLKEIKWVIKLKKEILALHSSPIKTRTFPLKLKNAPNVSTHLDTFSTYQANLPSPEKKPLWSVLQAFGQQDYWPGLPTAEEVENMMMLSINHGAKGITYWIYPSTTSVNVASGNLAKVLQADPAIVFLFGTEPIPITGLGVEGGGNVDVSAWILDTEDGDDDDEENGTKAKMMVGIANEQYRDSNSTVSITLPKVAEGIEVEKVLYGDSGWKIQEGKLVKVGMKGLEHAVAVKQSSSIPSAITDITTINRNPISLRPAIVQLANPVEAIRIIVSGLHVLFLVHLETLSRGQLLLEDFSASEAESTVGWLLDAEGGETANGGVVAE</sequence>
<reference evidence="1 2" key="1">
    <citation type="submission" date="2020-03" db="EMBL/GenBank/DDBJ databases">
        <title>Draft Genome Sequence of Cudoniella acicularis.</title>
        <authorList>
            <person name="Buettner E."/>
            <person name="Kellner H."/>
        </authorList>
    </citation>
    <scope>NUCLEOTIDE SEQUENCE [LARGE SCALE GENOMIC DNA]</scope>
    <source>
        <strain evidence="1 2">DSM 108380</strain>
    </source>
</reference>
<dbReference type="OrthoDB" id="2338662at2759"/>
<gene>
    <name evidence="1" type="ORF">G7Y89_g9182</name>
</gene>
<dbReference type="AlphaFoldDB" id="A0A8H4RHD2"/>
<protein>
    <submittedName>
        <fullName evidence="1">Uncharacterized protein</fullName>
    </submittedName>
</protein>